<name>A0A915ESZ2_9BILA</name>
<dbReference type="AlphaFoldDB" id="A0A915ESZ2"/>
<organism evidence="1 2">
    <name type="scientific">Ditylenchus dipsaci</name>
    <dbReference type="NCBI Taxonomy" id="166011"/>
    <lineage>
        <taxon>Eukaryota</taxon>
        <taxon>Metazoa</taxon>
        <taxon>Ecdysozoa</taxon>
        <taxon>Nematoda</taxon>
        <taxon>Chromadorea</taxon>
        <taxon>Rhabditida</taxon>
        <taxon>Tylenchina</taxon>
        <taxon>Tylenchomorpha</taxon>
        <taxon>Sphaerularioidea</taxon>
        <taxon>Anguinidae</taxon>
        <taxon>Anguininae</taxon>
        <taxon>Ditylenchus</taxon>
    </lineage>
</organism>
<dbReference type="Proteomes" id="UP000887574">
    <property type="component" value="Unplaced"/>
</dbReference>
<accession>A0A915ESZ2</accession>
<keyword evidence="1" id="KW-1185">Reference proteome</keyword>
<proteinExistence type="predicted"/>
<sequence length="139" mass="15904">MSNSIASINIRIEVLLEICKYFTRSDLACLQLINQHYNNLVQSFFGTTEQPWRFCTGEPEYVRTGIDQADLIELLQPKLIRIENTSLNLTTKPSIALVIAVLSPLKHIWLGQILSIYWPDLFAKVSMEENEDTSRSIGF</sequence>
<reference evidence="2" key="1">
    <citation type="submission" date="2022-11" db="UniProtKB">
        <authorList>
            <consortium name="WormBaseParasite"/>
        </authorList>
    </citation>
    <scope>IDENTIFICATION</scope>
</reference>
<dbReference type="WBParaSite" id="jg9175">
    <property type="protein sequence ID" value="jg9175"/>
    <property type="gene ID" value="jg9175"/>
</dbReference>
<evidence type="ECO:0000313" key="1">
    <source>
        <dbReference type="Proteomes" id="UP000887574"/>
    </source>
</evidence>
<protein>
    <submittedName>
        <fullName evidence="2">F-box domain-containing protein</fullName>
    </submittedName>
</protein>
<evidence type="ECO:0000313" key="2">
    <source>
        <dbReference type="WBParaSite" id="jg9175"/>
    </source>
</evidence>